<dbReference type="RefSeq" id="WP_323451085.1">
    <property type="nucleotide sequence ID" value="NZ_BSBI01000018.1"/>
</dbReference>
<evidence type="ECO:0000256" key="1">
    <source>
        <dbReference type="HAMAP-Rule" id="MF_00386"/>
    </source>
</evidence>
<evidence type="ECO:0000313" key="3">
    <source>
        <dbReference type="Proteomes" id="UP001291653"/>
    </source>
</evidence>
<reference evidence="2 3" key="1">
    <citation type="submission" date="2022-10" db="EMBL/GenBank/DDBJ databases">
        <title>Draft genome sequence of Streptomyces sp. YSPA8.</title>
        <authorList>
            <person name="Moriuchi R."/>
            <person name="Dohra H."/>
            <person name="Yamamura H."/>
            <person name="Kodani S."/>
        </authorList>
    </citation>
    <scope>NUCLEOTIDE SEQUENCE [LARGE SCALE GENOMIC DNA]</scope>
    <source>
        <strain evidence="2 3">YSPA8</strain>
    </source>
</reference>
<keyword evidence="1" id="KW-1003">Cell membrane</keyword>
<comment type="caution">
    <text evidence="2">The sequence shown here is derived from an EMBL/GenBank/DDBJ whole genome shotgun (WGS) entry which is preliminary data.</text>
</comment>
<keyword evidence="1" id="KW-0472">Membrane</keyword>
<evidence type="ECO:0000313" key="2">
    <source>
        <dbReference type="EMBL" id="GLF99131.1"/>
    </source>
</evidence>
<dbReference type="HAMAP" id="MF_00386">
    <property type="entry name" value="UPF0161_YidD"/>
    <property type="match status" value="1"/>
</dbReference>
<comment type="subcellular location">
    <subcellularLocation>
        <location evidence="1">Cell membrane</location>
        <topology evidence="1">Peripheral membrane protein</topology>
        <orientation evidence="1">Cytoplasmic side</orientation>
    </subcellularLocation>
</comment>
<organism evidence="2 3">
    <name type="scientific">Streptomyces yaizuensis</name>
    <dbReference type="NCBI Taxonomy" id="2989713"/>
    <lineage>
        <taxon>Bacteria</taxon>
        <taxon>Bacillati</taxon>
        <taxon>Actinomycetota</taxon>
        <taxon>Actinomycetes</taxon>
        <taxon>Kitasatosporales</taxon>
        <taxon>Streptomycetaceae</taxon>
        <taxon>Streptomyces</taxon>
    </lineage>
</organism>
<dbReference type="PANTHER" id="PTHR33383">
    <property type="entry name" value="MEMBRANE PROTEIN INSERTION EFFICIENCY FACTOR-RELATED"/>
    <property type="match status" value="1"/>
</dbReference>
<dbReference type="NCBIfam" id="TIGR00278">
    <property type="entry name" value="membrane protein insertion efficiency factor YidD"/>
    <property type="match status" value="1"/>
</dbReference>
<dbReference type="Pfam" id="PF01809">
    <property type="entry name" value="YidD"/>
    <property type="match status" value="1"/>
</dbReference>
<sequence>MARSRENRHVERKKKGDDDGGCCFAIQDTYMLCCGRFIPALLLSVLTARLRSGPRPRAHDPAAPRPTGRAAAALYGAVRHYRQDVSPTRPACCPYTPSCSTYAVKALHRHGAARGLRLITARLWRCRPAAARRRGGYDPVPD</sequence>
<name>A0ABQ5P987_9ACTN</name>
<dbReference type="InterPro" id="IPR002696">
    <property type="entry name" value="Membr_insert_effic_factor_YidD"/>
</dbReference>
<dbReference type="EMBL" id="BSBI01000018">
    <property type="protein sequence ID" value="GLF99131.1"/>
    <property type="molecule type" value="Genomic_DNA"/>
</dbReference>
<comment type="similarity">
    <text evidence="1">Belongs to the UPF0161 family.</text>
</comment>
<gene>
    <name evidence="2" type="primary">yidD</name>
    <name evidence="2" type="ORF">SYYSPA8_32560</name>
</gene>
<accession>A0ABQ5P987</accession>
<protein>
    <recommendedName>
        <fullName evidence="1">Putative membrane protein insertion efficiency factor</fullName>
    </recommendedName>
</protein>
<dbReference type="PANTHER" id="PTHR33383:SF1">
    <property type="entry name" value="MEMBRANE PROTEIN INSERTION EFFICIENCY FACTOR-RELATED"/>
    <property type="match status" value="1"/>
</dbReference>
<dbReference type="Proteomes" id="UP001291653">
    <property type="component" value="Unassembled WGS sequence"/>
</dbReference>
<comment type="function">
    <text evidence="1">Could be involved in insertion of integral membrane proteins into the membrane.</text>
</comment>
<keyword evidence="3" id="KW-1185">Reference proteome</keyword>
<proteinExistence type="inferred from homology"/>
<dbReference type="SMART" id="SM01234">
    <property type="entry name" value="Haemolytic"/>
    <property type="match status" value="1"/>
</dbReference>